<evidence type="ECO:0000313" key="2">
    <source>
        <dbReference type="Proteomes" id="UP000198571"/>
    </source>
</evidence>
<accession>A0A1H9TBW1</accession>
<keyword evidence="2" id="KW-1185">Reference proteome</keyword>
<dbReference type="RefSeq" id="WP_093050071.1">
    <property type="nucleotide sequence ID" value="NZ_FOGT01000005.1"/>
</dbReference>
<evidence type="ECO:0000313" key="1">
    <source>
        <dbReference type="EMBL" id="SER94527.1"/>
    </source>
</evidence>
<reference evidence="2" key="1">
    <citation type="submission" date="2016-10" db="EMBL/GenBank/DDBJ databases">
        <authorList>
            <person name="Varghese N."/>
            <person name="Submissions S."/>
        </authorList>
    </citation>
    <scope>NUCLEOTIDE SEQUENCE [LARGE SCALE GENOMIC DNA]</scope>
    <source>
        <strain evidence="2">S9</strain>
    </source>
</reference>
<dbReference type="EMBL" id="FOGT01000005">
    <property type="protein sequence ID" value="SER94527.1"/>
    <property type="molecule type" value="Genomic_DNA"/>
</dbReference>
<dbReference type="Proteomes" id="UP000198571">
    <property type="component" value="Unassembled WGS sequence"/>
</dbReference>
<proteinExistence type="predicted"/>
<gene>
    <name evidence="1" type="ORF">SAMN05518684_105233</name>
</gene>
<protein>
    <submittedName>
        <fullName evidence="1">Uncharacterized protein</fullName>
    </submittedName>
</protein>
<organism evidence="1 2">
    <name type="scientific">Salipaludibacillus aurantiacus</name>
    <dbReference type="NCBI Taxonomy" id="1601833"/>
    <lineage>
        <taxon>Bacteria</taxon>
        <taxon>Bacillati</taxon>
        <taxon>Bacillota</taxon>
        <taxon>Bacilli</taxon>
        <taxon>Bacillales</taxon>
        <taxon>Bacillaceae</taxon>
    </lineage>
</organism>
<name>A0A1H9TBW1_9BACI</name>
<sequence length="187" mass="21131">MLVVRLNYKTESGVFPVLSKYGFQFKGNSYEKNLKSDAFSVVMTHKNDEKVLKAVCEDEISFDGCKELYALIAHLSEHLQAEVDDKEAMLGYDSEGRPAYLYHGFTAWREFINQAKHRSMEGFTVEVFDGQKLLGRGILIQSDVSSRTKQGQKQTPFCTIISSEGEETFLGDHLNIIPVTDETGFNI</sequence>
<dbReference type="OrthoDB" id="2356532at2"/>
<dbReference type="AlphaFoldDB" id="A0A1H9TBW1"/>